<feature type="binding site" evidence="9">
    <location>
        <position position="113"/>
    </location>
    <ligand>
        <name>4-amino-2-methyl-5-(diphosphooxymethyl)pyrimidine</name>
        <dbReference type="ChEBI" id="CHEBI:57841"/>
    </ligand>
</feature>
<evidence type="ECO:0000256" key="10">
    <source>
        <dbReference type="RuleBase" id="RU003826"/>
    </source>
</evidence>
<dbReference type="InterPro" id="IPR022998">
    <property type="entry name" value="ThiamineP_synth_TenI"/>
</dbReference>
<dbReference type="Gene3D" id="3.20.20.70">
    <property type="entry name" value="Aldolase class I"/>
    <property type="match status" value="1"/>
</dbReference>
<evidence type="ECO:0000313" key="13">
    <source>
        <dbReference type="EMBL" id="WQH15578.1"/>
    </source>
</evidence>
<dbReference type="GO" id="GO:0004789">
    <property type="term" value="F:thiamine-phosphate diphosphorylase activity"/>
    <property type="evidence" value="ECO:0007669"/>
    <property type="project" value="UniProtKB-EC"/>
</dbReference>
<keyword evidence="3 9" id="KW-0479">Metal-binding</keyword>
<dbReference type="SUPFAM" id="SSF51391">
    <property type="entry name" value="Thiamin phosphate synthase"/>
    <property type="match status" value="1"/>
</dbReference>
<evidence type="ECO:0000256" key="2">
    <source>
        <dbReference type="ARBA" id="ARBA00022679"/>
    </source>
</evidence>
<feature type="domain" description="Thiamine phosphate synthase/TenI" evidence="12">
    <location>
        <begin position="9"/>
        <end position="193"/>
    </location>
</feature>
<dbReference type="EMBL" id="CP140153">
    <property type="protein sequence ID" value="WQH15578.1"/>
    <property type="molecule type" value="Genomic_DNA"/>
</dbReference>
<evidence type="ECO:0000256" key="6">
    <source>
        <dbReference type="ARBA" id="ARBA00047334"/>
    </source>
</evidence>
<dbReference type="CDD" id="cd00564">
    <property type="entry name" value="TMP_TenI"/>
    <property type="match status" value="1"/>
</dbReference>
<comment type="function">
    <text evidence="9">Condenses 4-methyl-5-(beta-hydroxyethyl)thiazole monophosphate (THZ-P) and 2-methyl-4-amino-5-hydroxymethyl pyrimidine pyrophosphate (HMP-PP) to form thiamine monophosphate (TMP).</text>
</comment>
<dbReference type="RefSeq" id="WP_322520605.1">
    <property type="nucleotide sequence ID" value="NZ_CP140153.1"/>
</dbReference>
<keyword evidence="14" id="KW-1185">Reference proteome</keyword>
<dbReference type="HAMAP" id="MF_00097">
    <property type="entry name" value="TMP_synthase"/>
    <property type="match status" value="1"/>
</dbReference>
<evidence type="ECO:0000256" key="5">
    <source>
        <dbReference type="ARBA" id="ARBA00022977"/>
    </source>
</evidence>
<organism evidence="13 14">
    <name type="scientific">Guyparkeria halophila</name>
    <dbReference type="NCBI Taxonomy" id="47960"/>
    <lineage>
        <taxon>Bacteria</taxon>
        <taxon>Pseudomonadati</taxon>
        <taxon>Pseudomonadota</taxon>
        <taxon>Gammaproteobacteria</taxon>
        <taxon>Chromatiales</taxon>
        <taxon>Thioalkalibacteraceae</taxon>
        <taxon>Guyparkeria</taxon>
    </lineage>
</organism>
<feature type="binding site" evidence="9">
    <location>
        <position position="71"/>
    </location>
    <ligand>
        <name>4-amino-2-methyl-5-(diphosphooxymethyl)pyrimidine</name>
        <dbReference type="ChEBI" id="CHEBI:57841"/>
    </ligand>
</feature>
<dbReference type="InterPro" id="IPR013785">
    <property type="entry name" value="Aldolase_TIM"/>
</dbReference>
<keyword evidence="5 9" id="KW-0784">Thiamine biosynthesis</keyword>
<dbReference type="NCBIfam" id="TIGR00693">
    <property type="entry name" value="thiE"/>
    <property type="match status" value="1"/>
</dbReference>
<gene>
    <name evidence="9 13" type="primary">thiE</name>
    <name evidence="13" type="ORF">SR882_07350</name>
</gene>
<accession>A0ABZ0YUA7</accession>
<evidence type="ECO:0000256" key="7">
    <source>
        <dbReference type="ARBA" id="ARBA00047851"/>
    </source>
</evidence>
<evidence type="ECO:0000256" key="3">
    <source>
        <dbReference type="ARBA" id="ARBA00022723"/>
    </source>
</evidence>
<dbReference type="Proteomes" id="UP001327459">
    <property type="component" value="Chromosome"/>
</dbReference>
<comment type="pathway">
    <text evidence="1 9 11">Cofactor biosynthesis; thiamine diphosphate biosynthesis; thiamine phosphate from 4-amino-2-methyl-5-diphosphomethylpyrimidine and 4-methyl-5-(2-phosphoethyl)-thiazole: step 1/1.</text>
</comment>
<evidence type="ECO:0000259" key="12">
    <source>
        <dbReference type="Pfam" id="PF02581"/>
    </source>
</evidence>
<protein>
    <recommendedName>
        <fullName evidence="9">Thiamine-phosphate synthase</fullName>
        <shortName evidence="9">TP synthase</shortName>
        <shortName evidence="9">TPS</shortName>
        <ecNumber evidence="9">2.5.1.3</ecNumber>
    </recommendedName>
    <alternativeName>
        <fullName evidence="9">Thiamine-phosphate pyrophosphorylase</fullName>
        <shortName evidence="9">TMP pyrophosphorylase</shortName>
        <shortName evidence="9">TMP-PPase</shortName>
    </alternativeName>
</protein>
<dbReference type="PANTHER" id="PTHR20857">
    <property type="entry name" value="THIAMINE-PHOSPHATE PYROPHOSPHORYLASE"/>
    <property type="match status" value="1"/>
</dbReference>
<comment type="catalytic activity">
    <reaction evidence="8 9 10">
        <text>2-[(2R,5Z)-2-carboxy-4-methylthiazol-5(2H)-ylidene]ethyl phosphate + 4-amino-2-methyl-5-(diphosphooxymethyl)pyrimidine + 2 H(+) = thiamine phosphate + CO2 + diphosphate</text>
        <dbReference type="Rhea" id="RHEA:47844"/>
        <dbReference type="ChEBI" id="CHEBI:15378"/>
        <dbReference type="ChEBI" id="CHEBI:16526"/>
        <dbReference type="ChEBI" id="CHEBI:33019"/>
        <dbReference type="ChEBI" id="CHEBI:37575"/>
        <dbReference type="ChEBI" id="CHEBI:57841"/>
        <dbReference type="ChEBI" id="CHEBI:62899"/>
        <dbReference type="EC" id="2.5.1.3"/>
    </reaction>
</comment>
<dbReference type="InterPro" id="IPR034291">
    <property type="entry name" value="TMP_synthase"/>
</dbReference>
<feature type="binding site" evidence="9">
    <location>
        <position position="72"/>
    </location>
    <ligand>
        <name>Mg(2+)</name>
        <dbReference type="ChEBI" id="CHEBI:18420"/>
    </ligand>
</feature>
<sequence length="228" mass="24240">MRRGELNGLYVITDTTRFQREALVEAVSEAIQGGARIVQYRDKSGDAERRRDEAAALGELCRHHGRVFIVNDDVALATEVGADGVHLGREDAPLTDTRARFQAAGLDAIIGVSCYADRLRAERAAAEGADYLAFGAMFPSPTKPHAPGAPAEVLGWARERLGRPVCGIGGITATNVGDLMPHRPDMIAVISEVFAAPDIRAAAETMAQAMAAGPIESLSSTNHDPENP</sequence>
<feature type="binding site" evidence="9">
    <location>
        <begin position="140"/>
        <end position="142"/>
    </location>
    <ligand>
        <name>2-[(2R,5Z)-2-carboxy-4-methylthiazol-5(2H)-ylidene]ethyl phosphate</name>
        <dbReference type="ChEBI" id="CHEBI:62899"/>
    </ligand>
</feature>
<proteinExistence type="inferred from homology"/>
<evidence type="ECO:0000313" key="14">
    <source>
        <dbReference type="Proteomes" id="UP001327459"/>
    </source>
</evidence>
<dbReference type="PANTHER" id="PTHR20857:SF15">
    <property type="entry name" value="THIAMINE-PHOSPHATE SYNTHASE"/>
    <property type="match status" value="1"/>
</dbReference>
<comment type="catalytic activity">
    <reaction evidence="7 9 10">
        <text>2-(2-carboxy-4-methylthiazol-5-yl)ethyl phosphate + 4-amino-2-methyl-5-(diphosphooxymethyl)pyrimidine + 2 H(+) = thiamine phosphate + CO2 + diphosphate</text>
        <dbReference type="Rhea" id="RHEA:47848"/>
        <dbReference type="ChEBI" id="CHEBI:15378"/>
        <dbReference type="ChEBI" id="CHEBI:16526"/>
        <dbReference type="ChEBI" id="CHEBI:33019"/>
        <dbReference type="ChEBI" id="CHEBI:37575"/>
        <dbReference type="ChEBI" id="CHEBI:57841"/>
        <dbReference type="ChEBI" id="CHEBI:62890"/>
        <dbReference type="EC" id="2.5.1.3"/>
    </reaction>
</comment>
<keyword evidence="4 9" id="KW-0460">Magnesium</keyword>
<evidence type="ECO:0000256" key="1">
    <source>
        <dbReference type="ARBA" id="ARBA00005165"/>
    </source>
</evidence>
<comment type="catalytic activity">
    <reaction evidence="6 9 10">
        <text>4-methyl-5-(2-phosphooxyethyl)-thiazole + 4-amino-2-methyl-5-(diphosphooxymethyl)pyrimidine + H(+) = thiamine phosphate + diphosphate</text>
        <dbReference type="Rhea" id="RHEA:22328"/>
        <dbReference type="ChEBI" id="CHEBI:15378"/>
        <dbReference type="ChEBI" id="CHEBI:33019"/>
        <dbReference type="ChEBI" id="CHEBI:37575"/>
        <dbReference type="ChEBI" id="CHEBI:57841"/>
        <dbReference type="ChEBI" id="CHEBI:58296"/>
        <dbReference type="EC" id="2.5.1.3"/>
    </reaction>
</comment>
<name>A0ABZ0YUA7_9GAMM</name>
<evidence type="ECO:0000256" key="8">
    <source>
        <dbReference type="ARBA" id="ARBA00047883"/>
    </source>
</evidence>
<comment type="cofactor">
    <cofactor evidence="9">
        <name>Mg(2+)</name>
        <dbReference type="ChEBI" id="CHEBI:18420"/>
    </cofactor>
    <text evidence="9">Binds 1 Mg(2+) ion per subunit.</text>
</comment>
<feature type="binding site" evidence="9">
    <location>
        <begin position="190"/>
        <end position="191"/>
    </location>
    <ligand>
        <name>2-[(2R,5Z)-2-carboxy-4-methylthiazol-5(2H)-ylidene]ethyl phosphate</name>
        <dbReference type="ChEBI" id="CHEBI:62899"/>
    </ligand>
</feature>
<evidence type="ECO:0000256" key="9">
    <source>
        <dbReference type="HAMAP-Rule" id="MF_00097"/>
    </source>
</evidence>
<feature type="binding site" evidence="9">
    <location>
        <begin position="39"/>
        <end position="43"/>
    </location>
    <ligand>
        <name>4-amino-2-methyl-5-(diphosphooxymethyl)pyrimidine</name>
        <dbReference type="ChEBI" id="CHEBI:57841"/>
    </ligand>
</feature>
<reference evidence="13 14" key="1">
    <citation type="submission" date="2023-11" db="EMBL/GenBank/DDBJ databases">
        <title>MicrobeMod: A computational toolkit for identifying prokaryotic methylation and restriction-modification with nanopore sequencing.</title>
        <authorList>
            <person name="Crits-Christoph A."/>
            <person name="Kang S.C."/>
            <person name="Lee H."/>
            <person name="Ostrov N."/>
        </authorList>
    </citation>
    <scope>NUCLEOTIDE SEQUENCE [LARGE SCALE GENOMIC DNA]</scope>
    <source>
        <strain evidence="13 14">ATCC 49870</strain>
    </source>
</reference>
<comment type="similarity">
    <text evidence="9 10">Belongs to the thiamine-phosphate synthase family.</text>
</comment>
<evidence type="ECO:0000256" key="4">
    <source>
        <dbReference type="ARBA" id="ARBA00022842"/>
    </source>
</evidence>
<feature type="binding site" evidence="9">
    <location>
        <position position="170"/>
    </location>
    <ligand>
        <name>2-[(2R,5Z)-2-carboxy-4-methylthiazol-5(2H)-ylidene]ethyl phosphate</name>
        <dbReference type="ChEBI" id="CHEBI:62899"/>
    </ligand>
</feature>
<feature type="binding site" evidence="9">
    <location>
        <position position="91"/>
    </location>
    <ligand>
        <name>Mg(2+)</name>
        <dbReference type="ChEBI" id="CHEBI:18420"/>
    </ligand>
</feature>
<dbReference type="InterPro" id="IPR036206">
    <property type="entry name" value="ThiamineP_synth_sf"/>
</dbReference>
<dbReference type="EC" id="2.5.1.3" evidence="9"/>
<dbReference type="Pfam" id="PF02581">
    <property type="entry name" value="TMP-TENI"/>
    <property type="match status" value="1"/>
</dbReference>
<evidence type="ECO:0000256" key="11">
    <source>
        <dbReference type="RuleBase" id="RU004253"/>
    </source>
</evidence>
<keyword evidence="2 9" id="KW-0808">Transferase</keyword>
<feature type="binding site" evidence="9">
    <location>
        <position position="143"/>
    </location>
    <ligand>
        <name>4-amino-2-methyl-5-(diphosphooxymethyl)pyrimidine</name>
        <dbReference type="ChEBI" id="CHEBI:57841"/>
    </ligand>
</feature>